<evidence type="ECO:0000313" key="4">
    <source>
        <dbReference type="Proteomes" id="UP000315628"/>
    </source>
</evidence>
<organism evidence="3 4">
    <name type="scientific">Marihabitans asiaticum</name>
    <dbReference type="NCBI Taxonomy" id="415218"/>
    <lineage>
        <taxon>Bacteria</taxon>
        <taxon>Bacillati</taxon>
        <taxon>Actinomycetota</taxon>
        <taxon>Actinomycetes</taxon>
        <taxon>Micrococcales</taxon>
        <taxon>Intrasporangiaceae</taxon>
        <taxon>Marihabitans</taxon>
    </lineage>
</organism>
<dbReference type="PANTHER" id="PTHR12526">
    <property type="entry name" value="GLYCOSYLTRANSFERASE"/>
    <property type="match status" value="1"/>
</dbReference>
<protein>
    <submittedName>
        <fullName evidence="3">Poly(Glycerol-phosphate) alpha-glucosyltransferase</fullName>
    </submittedName>
</protein>
<dbReference type="SUPFAM" id="SSF53756">
    <property type="entry name" value="UDP-Glycosyltransferase/glycogen phosphorylase"/>
    <property type="match status" value="1"/>
</dbReference>
<feature type="domain" description="Glycosyl transferase family 1" evidence="2">
    <location>
        <begin position="293"/>
        <end position="437"/>
    </location>
</feature>
<evidence type="ECO:0000256" key="1">
    <source>
        <dbReference type="ARBA" id="ARBA00022679"/>
    </source>
</evidence>
<dbReference type="EMBL" id="VIUW01000001">
    <property type="protein sequence ID" value="TWD16953.1"/>
    <property type="molecule type" value="Genomic_DNA"/>
</dbReference>
<keyword evidence="1 3" id="KW-0808">Transferase</keyword>
<reference evidence="3 4" key="1">
    <citation type="submission" date="2019-06" db="EMBL/GenBank/DDBJ databases">
        <title>Sequencing the genomes of 1000 actinobacteria strains.</title>
        <authorList>
            <person name="Klenk H.-P."/>
        </authorList>
    </citation>
    <scope>NUCLEOTIDE SEQUENCE [LARGE SCALE GENOMIC DNA]</scope>
    <source>
        <strain evidence="3 4">DSM 18935</strain>
    </source>
</reference>
<proteinExistence type="predicted"/>
<name>A0A560WGY8_9MICO</name>
<dbReference type="Proteomes" id="UP000315628">
    <property type="component" value="Unassembled WGS sequence"/>
</dbReference>
<evidence type="ECO:0000313" key="3">
    <source>
        <dbReference type="EMBL" id="TWD16953.1"/>
    </source>
</evidence>
<dbReference type="Pfam" id="PF00534">
    <property type="entry name" value="Glycos_transf_1"/>
    <property type="match status" value="1"/>
</dbReference>
<sequence>MVTWGIADDFGGMTTVCLQRARMFSEHADVVTPVLTFEPIGGYRRTMESLRNSGHGFDQLEIWNVYHYYRSADLTPLLGADEVLEAAPEVPEECSVSEIVDDDGLLFCRVTKLPQSDTVILREYVRPDGSTYLVDQSPVDEDGRKLRRTLTMLTKDGRIAGRWAGATSLYHEWLRTLASGGPTALIIDSIFTARLLTSFEEPNIVKLAVLHNSHAVPGQDPLSGSLSPRQRPVSANTSAWDAVVFLTDGQRDDFVRAFGGSDNMYAISNARQRVSPEPAFDGRSRTNGAMACSLSERKNVEAAIRIIHRASATVPDVHLDVYGGGPEEQRLRDLIDELGAHDHVTLRGPTPQASRAFESAAFSLLTSRKEGQPLVLMESLGRGCPPVAFDIRYGPSSLITDGENGFLVQEGDHAAAAERIVQICTDEALARRLGQAAWQGSNAFAERAVLDRWLAAIAECFTRKNARLVVRDLTFDITRTTLWGSGAVEVLGDITWTQSCGPPAVELIEPYLAVRRRAVGPPTFLPVKVRERRPGRLSVVIAFAPDDCAPTSGPTGKFLDLSVGVRANNLRQEIRVSFGAGREPWLPYSTAHGSVSIQRRLRAPA</sequence>
<comment type="caution">
    <text evidence="3">The sequence shown here is derived from an EMBL/GenBank/DDBJ whole genome shotgun (WGS) entry which is preliminary data.</text>
</comment>
<evidence type="ECO:0000259" key="2">
    <source>
        <dbReference type="Pfam" id="PF00534"/>
    </source>
</evidence>
<dbReference type="AlphaFoldDB" id="A0A560WGY8"/>
<dbReference type="Gene3D" id="3.40.50.2000">
    <property type="entry name" value="Glycogen Phosphorylase B"/>
    <property type="match status" value="3"/>
</dbReference>
<dbReference type="InterPro" id="IPR001296">
    <property type="entry name" value="Glyco_trans_1"/>
</dbReference>
<gene>
    <name evidence="3" type="ORF">FB557_0499</name>
</gene>
<accession>A0A560WGY8</accession>
<keyword evidence="4" id="KW-1185">Reference proteome</keyword>
<dbReference type="GO" id="GO:0016757">
    <property type="term" value="F:glycosyltransferase activity"/>
    <property type="evidence" value="ECO:0007669"/>
    <property type="project" value="InterPro"/>
</dbReference>
<dbReference type="PANTHER" id="PTHR12526:SF630">
    <property type="entry name" value="GLYCOSYLTRANSFERASE"/>
    <property type="match status" value="1"/>
</dbReference>